<protein>
    <submittedName>
        <fullName evidence="2">MCP methyltransferase, CheR-type</fullName>
    </submittedName>
</protein>
<dbReference type="PROSITE" id="PS50123">
    <property type="entry name" value="CHER"/>
    <property type="match status" value="1"/>
</dbReference>
<evidence type="ECO:0000313" key="2">
    <source>
        <dbReference type="EMBL" id="ABO49802.1"/>
    </source>
</evidence>
<organism evidence="2 3">
    <name type="scientific">Desulforamulus reducens (strain ATCC BAA-1160 / DSM 100696 / MI-1)</name>
    <name type="common">Desulfotomaculum reducens</name>
    <dbReference type="NCBI Taxonomy" id="349161"/>
    <lineage>
        <taxon>Bacteria</taxon>
        <taxon>Bacillati</taxon>
        <taxon>Bacillota</taxon>
        <taxon>Clostridia</taxon>
        <taxon>Eubacteriales</taxon>
        <taxon>Peptococcaceae</taxon>
        <taxon>Desulforamulus</taxon>
    </lineage>
</organism>
<dbReference type="RefSeq" id="WP_011877626.1">
    <property type="nucleotide sequence ID" value="NC_009253.1"/>
</dbReference>
<dbReference type="Pfam" id="PF01739">
    <property type="entry name" value="CheR"/>
    <property type="match status" value="1"/>
</dbReference>
<dbReference type="SUPFAM" id="SSF53335">
    <property type="entry name" value="S-adenosyl-L-methionine-dependent methyltransferases"/>
    <property type="match status" value="1"/>
</dbReference>
<dbReference type="PANTHER" id="PTHR24422">
    <property type="entry name" value="CHEMOTAXIS PROTEIN METHYLTRANSFERASE"/>
    <property type="match status" value="1"/>
</dbReference>
<dbReference type="Pfam" id="PF03705">
    <property type="entry name" value="CheR_N"/>
    <property type="match status" value="1"/>
</dbReference>
<keyword evidence="2" id="KW-0489">Methyltransferase</keyword>
<keyword evidence="3" id="KW-1185">Reference proteome</keyword>
<dbReference type="InterPro" id="IPR022641">
    <property type="entry name" value="CheR_N"/>
</dbReference>
<dbReference type="PANTHER" id="PTHR24422:SF8">
    <property type="entry name" value="CHEMOTAXIS PROTEIN"/>
    <property type="match status" value="1"/>
</dbReference>
<dbReference type="EMBL" id="CP000612">
    <property type="protein sequence ID" value="ABO49802.1"/>
    <property type="molecule type" value="Genomic_DNA"/>
</dbReference>
<dbReference type="InterPro" id="IPR022642">
    <property type="entry name" value="CheR_C"/>
</dbReference>
<accession>A4J3Z9</accession>
<gene>
    <name evidence="2" type="ordered locus">Dred_1268</name>
</gene>
<sequence>MERIEIQLLLQGIFQLYGYDFRDYVFSSIRRRIWHRVQAERLTTISALQERVFHQPDCMQRLLLDFSIQVTEMFRDPDFFKVFRERVVPCLREYPFIRIWHAGCSSGEEVYSMVILLYEEGLSDKSILYATDINEVALKTARAGAFPLEKMKTYTGNYLRAGGCQDFSQYYTAKDDYVVFRNFLKKNIVFAQHNLVTDSSFNEFDVIICRNVMIYFNKKLQNRVHGLFCQSLNYSGYLVLGKKEDIKFTAHAEHYKELYAEQRIYQKIR</sequence>
<evidence type="ECO:0000259" key="1">
    <source>
        <dbReference type="PROSITE" id="PS50123"/>
    </source>
</evidence>
<dbReference type="PRINTS" id="PR00996">
    <property type="entry name" value="CHERMTFRASE"/>
</dbReference>
<evidence type="ECO:0000313" key="3">
    <source>
        <dbReference type="Proteomes" id="UP000001556"/>
    </source>
</evidence>
<dbReference type="eggNOG" id="COG1352">
    <property type="taxonomic scope" value="Bacteria"/>
</dbReference>
<dbReference type="STRING" id="349161.Dred_1268"/>
<dbReference type="InterPro" id="IPR029063">
    <property type="entry name" value="SAM-dependent_MTases_sf"/>
</dbReference>
<dbReference type="GO" id="GO:0032259">
    <property type="term" value="P:methylation"/>
    <property type="evidence" value="ECO:0007669"/>
    <property type="project" value="UniProtKB-KW"/>
</dbReference>
<feature type="domain" description="CheR-type methyltransferase" evidence="1">
    <location>
        <begin position="1"/>
        <end position="246"/>
    </location>
</feature>
<dbReference type="GO" id="GO:0008757">
    <property type="term" value="F:S-adenosylmethionine-dependent methyltransferase activity"/>
    <property type="evidence" value="ECO:0007669"/>
    <property type="project" value="InterPro"/>
</dbReference>
<dbReference type="Gene3D" id="3.40.50.150">
    <property type="entry name" value="Vaccinia Virus protein VP39"/>
    <property type="match status" value="1"/>
</dbReference>
<dbReference type="InterPro" id="IPR050903">
    <property type="entry name" value="Bact_Chemotaxis_MeTrfase"/>
</dbReference>
<name>A4J3Z9_DESRM</name>
<dbReference type="KEGG" id="drm:Dred_1268"/>
<keyword evidence="2" id="KW-0808">Transferase</keyword>
<dbReference type="SMART" id="SM00138">
    <property type="entry name" value="MeTrc"/>
    <property type="match status" value="1"/>
</dbReference>
<dbReference type="AlphaFoldDB" id="A4J3Z9"/>
<reference evidence="2 3" key="1">
    <citation type="submission" date="2007-03" db="EMBL/GenBank/DDBJ databases">
        <title>Complete sequence of Desulfotomaculum reducens MI-1.</title>
        <authorList>
            <consortium name="US DOE Joint Genome Institute"/>
            <person name="Copeland A."/>
            <person name="Lucas S."/>
            <person name="Lapidus A."/>
            <person name="Barry K."/>
            <person name="Detter J.C."/>
            <person name="Glavina del Rio T."/>
            <person name="Hammon N."/>
            <person name="Israni S."/>
            <person name="Dalin E."/>
            <person name="Tice H."/>
            <person name="Pitluck S."/>
            <person name="Sims D."/>
            <person name="Brettin T."/>
            <person name="Bruce D."/>
            <person name="Han C."/>
            <person name="Tapia R."/>
            <person name="Schmutz J."/>
            <person name="Larimer F."/>
            <person name="Land M."/>
            <person name="Hauser L."/>
            <person name="Kyrpides N."/>
            <person name="Kim E."/>
            <person name="Tebo B.M."/>
            <person name="Richardson P."/>
        </authorList>
    </citation>
    <scope>NUCLEOTIDE SEQUENCE [LARGE SCALE GENOMIC DNA]</scope>
    <source>
        <strain evidence="2 3">MI-1</strain>
    </source>
</reference>
<dbReference type="HOGENOM" id="CLU_025854_1_0_9"/>
<proteinExistence type="predicted"/>
<dbReference type="Proteomes" id="UP000001556">
    <property type="component" value="Chromosome"/>
</dbReference>
<dbReference type="InterPro" id="IPR000780">
    <property type="entry name" value="CheR_MeTrfase"/>
</dbReference>
<dbReference type="SUPFAM" id="SSF47757">
    <property type="entry name" value="Chemotaxis receptor methyltransferase CheR, N-terminal domain"/>
    <property type="match status" value="1"/>
</dbReference>